<proteinExistence type="predicted"/>
<evidence type="ECO:0000313" key="2">
    <source>
        <dbReference type="EMBL" id="TKI78789.1"/>
    </source>
</evidence>
<sequence>MKKILVILLLILVVGCEKTENPEEIKKTSVDNIEIFVDRETGCEYLYRDKTYGYAGVGGMTIRLDENGKPKGCKKVS</sequence>
<comment type="caution">
    <text evidence="2">The sequence shown here is derived from an EMBL/GenBank/DDBJ whole genome shotgun (WGS) entry which is preliminary data.</text>
</comment>
<protein>
    <recommendedName>
        <fullName evidence="1">DUF6440 domain-containing protein</fullName>
    </recommendedName>
</protein>
<dbReference type="PROSITE" id="PS51257">
    <property type="entry name" value="PROKAR_LIPOPROTEIN"/>
    <property type="match status" value="1"/>
</dbReference>
<name>A0A4U2ZV60_BACMY</name>
<gene>
    <name evidence="2" type="ORF">FC701_33585</name>
</gene>
<dbReference type="Proteomes" id="UP000305524">
    <property type="component" value="Unassembled WGS sequence"/>
</dbReference>
<dbReference type="EMBL" id="SZOD01001280">
    <property type="protein sequence ID" value="TKI78789.1"/>
    <property type="molecule type" value="Genomic_DNA"/>
</dbReference>
<dbReference type="AlphaFoldDB" id="A0A4U2ZV60"/>
<reference evidence="2 3" key="1">
    <citation type="journal article" date="2019" name="Environ. Microbiol.">
        <title>An active ?-lactamase is a part of an orchestrated cell wall stress resistance network of Bacillus subtilis and related rhizosphere species.</title>
        <authorList>
            <person name="Bucher T."/>
            <person name="Keren-Paz A."/>
            <person name="Hausser J."/>
            <person name="Olender T."/>
            <person name="Cytryn E."/>
            <person name="Kolodkin-Gal I."/>
        </authorList>
    </citation>
    <scope>NUCLEOTIDE SEQUENCE [LARGE SCALE GENOMIC DNA]</scope>
    <source>
        <strain evidence="2 3">I186</strain>
    </source>
</reference>
<feature type="domain" description="DUF6440" evidence="1">
    <location>
        <begin position="27"/>
        <end position="70"/>
    </location>
</feature>
<evidence type="ECO:0000259" key="1">
    <source>
        <dbReference type="Pfam" id="PF20037"/>
    </source>
</evidence>
<organism evidence="2 3">
    <name type="scientific">Bacillus mycoides</name>
    <dbReference type="NCBI Taxonomy" id="1405"/>
    <lineage>
        <taxon>Bacteria</taxon>
        <taxon>Bacillati</taxon>
        <taxon>Bacillota</taxon>
        <taxon>Bacilli</taxon>
        <taxon>Bacillales</taxon>
        <taxon>Bacillaceae</taxon>
        <taxon>Bacillus</taxon>
        <taxon>Bacillus cereus group</taxon>
    </lineage>
</organism>
<evidence type="ECO:0000313" key="3">
    <source>
        <dbReference type="Proteomes" id="UP000305524"/>
    </source>
</evidence>
<dbReference type="Pfam" id="PF20037">
    <property type="entry name" value="DUF6440"/>
    <property type="match status" value="1"/>
</dbReference>
<accession>A0A4U2ZV60</accession>
<dbReference type="InterPro" id="IPR045515">
    <property type="entry name" value="DUF6440"/>
</dbReference>
<dbReference type="RefSeq" id="WP_137059567.1">
    <property type="nucleotide sequence ID" value="NZ_SZOD01001280.1"/>
</dbReference>